<feature type="transmembrane region" description="Helical" evidence="1">
    <location>
        <begin position="41"/>
        <end position="62"/>
    </location>
</feature>
<dbReference type="EMBL" id="NZBD01000011">
    <property type="protein sequence ID" value="MAG18181.1"/>
    <property type="molecule type" value="Genomic_DNA"/>
</dbReference>
<keyword evidence="1" id="KW-0472">Membrane</keyword>
<comment type="caution">
    <text evidence="2">The sequence shown here is derived from an EMBL/GenBank/DDBJ whole genome shotgun (WGS) entry which is preliminary data.</text>
</comment>
<evidence type="ECO:0000313" key="3">
    <source>
        <dbReference type="Proteomes" id="UP000226712"/>
    </source>
</evidence>
<feature type="transmembrane region" description="Helical" evidence="1">
    <location>
        <begin position="74"/>
        <end position="95"/>
    </location>
</feature>
<evidence type="ECO:0000313" key="2">
    <source>
        <dbReference type="EMBL" id="MAG18181.1"/>
    </source>
</evidence>
<accession>A0A2D6LPR7</accession>
<sequence>MDWKKFFEPNWNKLKYFSVLFLLTNIIMSIIIWNSLRGDPVYYYLFFSLTKPAAIILDYLILEPVLTQPKIFVYMYHTLVSLLDLAWVYIIASIIDSRLKK</sequence>
<reference evidence="3" key="1">
    <citation type="submission" date="2017-09" db="EMBL/GenBank/DDBJ databases">
        <title>The Reconstruction of 2,631 Draft Metagenome-Assembled Genomes from the Global Oceans.</title>
        <authorList>
            <person name="Tully B.J."/>
            <person name="Graham E.D."/>
            <person name="Heidelberg J.F."/>
        </authorList>
    </citation>
    <scope>NUCLEOTIDE SEQUENCE [LARGE SCALE GENOMIC DNA]</scope>
</reference>
<keyword evidence="1" id="KW-0812">Transmembrane</keyword>
<evidence type="ECO:0000256" key="1">
    <source>
        <dbReference type="SAM" id="Phobius"/>
    </source>
</evidence>
<proteinExistence type="predicted"/>
<dbReference type="Proteomes" id="UP000226712">
    <property type="component" value="Unassembled WGS sequence"/>
</dbReference>
<dbReference type="AlphaFoldDB" id="A0A2D6LPR7"/>
<organism evidence="2 3">
    <name type="scientific">Candidatus Iainarchaeum sp</name>
    <dbReference type="NCBI Taxonomy" id="3101447"/>
    <lineage>
        <taxon>Archaea</taxon>
        <taxon>Candidatus Iainarchaeota</taxon>
        <taxon>Candidatus Iainarchaeia</taxon>
        <taxon>Candidatus Iainarchaeales</taxon>
        <taxon>Candidatus Iainarchaeaceae</taxon>
        <taxon>Candidatus Iainarchaeum</taxon>
    </lineage>
</organism>
<keyword evidence="1" id="KW-1133">Transmembrane helix</keyword>
<name>A0A2D6LPR7_9ARCH</name>
<protein>
    <submittedName>
        <fullName evidence="2">Uncharacterized protein</fullName>
    </submittedName>
</protein>
<gene>
    <name evidence="2" type="ORF">CL944_01770</name>
</gene>
<feature type="transmembrane region" description="Helical" evidence="1">
    <location>
        <begin position="16"/>
        <end position="34"/>
    </location>
</feature>